<evidence type="ECO:0000313" key="5">
    <source>
        <dbReference type="EMBL" id="SHH03773.1"/>
    </source>
</evidence>
<dbReference type="InterPro" id="IPR009057">
    <property type="entry name" value="Homeodomain-like_sf"/>
</dbReference>
<feature type="domain" description="HTH tetR-type" evidence="4">
    <location>
        <begin position="71"/>
        <end position="131"/>
    </location>
</feature>
<accession>A0A1M5PR40</accession>
<proteinExistence type="predicted"/>
<evidence type="ECO:0000259" key="4">
    <source>
        <dbReference type="PROSITE" id="PS50977"/>
    </source>
</evidence>
<dbReference type="GO" id="GO:0003677">
    <property type="term" value="F:DNA binding"/>
    <property type="evidence" value="ECO:0007669"/>
    <property type="project" value="UniProtKB-UniRule"/>
</dbReference>
<dbReference type="InterPro" id="IPR041478">
    <property type="entry name" value="TetR_C_27"/>
</dbReference>
<evidence type="ECO:0000256" key="1">
    <source>
        <dbReference type="ARBA" id="ARBA00023125"/>
    </source>
</evidence>
<dbReference type="InterPro" id="IPR001647">
    <property type="entry name" value="HTH_TetR"/>
</dbReference>
<dbReference type="EMBL" id="LT670818">
    <property type="protein sequence ID" value="SHH03773.1"/>
    <property type="molecule type" value="Genomic_DNA"/>
</dbReference>
<protein>
    <submittedName>
        <fullName evidence="5">Transcriptional regulator, TetR family</fullName>
    </submittedName>
</protein>
<dbReference type="Pfam" id="PF17935">
    <property type="entry name" value="TetR_C_27"/>
    <property type="match status" value="1"/>
</dbReference>
<feature type="compositionally biased region" description="Basic and acidic residues" evidence="3">
    <location>
        <begin position="52"/>
        <end position="64"/>
    </location>
</feature>
<dbReference type="PROSITE" id="PS50977">
    <property type="entry name" value="HTH_TETR_2"/>
    <property type="match status" value="1"/>
</dbReference>
<evidence type="ECO:0000256" key="2">
    <source>
        <dbReference type="PROSITE-ProRule" id="PRU00335"/>
    </source>
</evidence>
<evidence type="ECO:0000256" key="3">
    <source>
        <dbReference type="SAM" id="MobiDB-lite"/>
    </source>
</evidence>
<keyword evidence="1 2" id="KW-0238">DNA-binding</keyword>
<organism evidence="5 6">
    <name type="scientific">Bradyrhizobium erythrophlei</name>
    <dbReference type="NCBI Taxonomy" id="1437360"/>
    <lineage>
        <taxon>Bacteria</taxon>
        <taxon>Pseudomonadati</taxon>
        <taxon>Pseudomonadota</taxon>
        <taxon>Alphaproteobacteria</taxon>
        <taxon>Hyphomicrobiales</taxon>
        <taxon>Nitrobacteraceae</taxon>
        <taxon>Bradyrhizobium</taxon>
    </lineage>
</organism>
<sequence length="274" mass="29955">MSSRPLTSATCPVPPATDTIGPLAHPRTESATAHHFAALPDPRRVRSSSVEAVDKPDASPRLYGDLRRAPRENATRILLETERLLRIYGHRKITVADVADACGFSPANVYRYFSSRRAILGALASHYLHETERAALACAICNGHSARDRLSGFLTGLNTALIIFADREPRVSELLADATAEQWPCYRHYDARLVRHITKILAAASASGDFGLAGDAEQEARRIKAAACALVEPDVVLSYRDRYDASTREAVSRLIADALLNRSMSPSRASRHAE</sequence>
<evidence type="ECO:0000313" key="6">
    <source>
        <dbReference type="Proteomes" id="UP000190675"/>
    </source>
</evidence>
<feature type="DNA-binding region" description="H-T-H motif" evidence="2">
    <location>
        <begin position="94"/>
        <end position="113"/>
    </location>
</feature>
<dbReference type="Gene3D" id="1.10.357.10">
    <property type="entry name" value="Tetracycline Repressor, domain 2"/>
    <property type="match status" value="1"/>
</dbReference>
<feature type="region of interest" description="Disordered" evidence="3">
    <location>
        <begin position="42"/>
        <end position="64"/>
    </location>
</feature>
<reference evidence="5 6" key="1">
    <citation type="submission" date="2016-11" db="EMBL/GenBank/DDBJ databases">
        <authorList>
            <person name="Jaros S."/>
            <person name="Januszkiewicz K."/>
            <person name="Wedrychowicz H."/>
        </authorList>
    </citation>
    <scope>NUCLEOTIDE SEQUENCE [LARGE SCALE GENOMIC DNA]</scope>
    <source>
        <strain evidence="5 6">GAS242</strain>
    </source>
</reference>
<dbReference type="AlphaFoldDB" id="A0A1M5PR40"/>
<dbReference type="Proteomes" id="UP000190675">
    <property type="component" value="Chromosome I"/>
</dbReference>
<name>A0A1M5PR40_9BRAD</name>
<dbReference type="SUPFAM" id="SSF46689">
    <property type="entry name" value="Homeodomain-like"/>
    <property type="match status" value="1"/>
</dbReference>
<gene>
    <name evidence="5" type="ORF">SAMN05444169_5391</name>
</gene>
<dbReference type="Pfam" id="PF00440">
    <property type="entry name" value="TetR_N"/>
    <property type="match status" value="1"/>
</dbReference>